<sequence length="301" mass="33422">MKRILVVGCGDVAQRALPWLARRFRVFALVRRPEAAARLRALGVCPLMGDLDDLRSLGRIAGLADAVLHFAPPPGEGRSDPRTRRLLAALSRRGSLPQQLIYISTTGVYGDCGGAAIDERQPCRPGNARAMRRIDAERQVRALPRRLGVRTCVLRAPGIYAADRLPLERLRRGDPVLCADEDVFTNHIHADDLARLACLALFRGRSARVYNAVDDTDLRMGDYFDRVADAFDLPRPERLDRAAIIRRLSPMTLSFMSESRRIDNRRILGELRVALRYPTIDAGLRAARAVARQSDTSGAPV</sequence>
<dbReference type="GO" id="GO:0004029">
    <property type="term" value="F:aldehyde dehydrogenase (NAD+) activity"/>
    <property type="evidence" value="ECO:0007669"/>
    <property type="project" value="TreeGrafter"/>
</dbReference>
<accession>A0A323UT94</accession>
<dbReference type="RefSeq" id="WP_110526833.1">
    <property type="nucleotide sequence ID" value="NZ_QKOE01000013.1"/>
</dbReference>
<dbReference type="EMBL" id="QKOE01000013">
    <property type="protein sequence ID" value="PZA15521.1"/>
    <property type="molecule type" value="Genomic_DNA"/>
</dbReference>
<dbReference type="PANTHER" id="PTHR48079:SF6">
    <property type="entry name" value="NAD(P)-BINDING DOMAIN-CONTAINING PROTEIN-RELATED"/>
    <property type="match status" value="1"/>
</dbReference>
<dbReference type="InterPro" id="IPR001509">
    <property type="entry name" value="Epimerase_deHydtase"/>
</dbReference>
<dbReference type="PANTHER" id="PTHR48079">
    <property type="entry name" value="PROTEIN YEEZ"/>
    <property type="match status" value="1"/>
</dbReference>
<gene>
    <name evidence="2" type="ORF">DNK49_16285</name>
</gene>
<evidence type="ECO:0000313" key="2">
    <source>
        <dbReference type="EMBL" id="PZA15521.1"/>
    </source>
</evidence>
<dbReference type="SUPFAM" id="SSF51735">
    <property type="entry name" value="NAD(P)-binding Rossmann-fold domains"/>
    <property type="match status" value="1"/>
</dbReference>
<dbReference type="Pfam" id="PF01370">
    <property type="entry name" value="Epimerase"/>
    <property type="match status" value="1"/>
</dbReference>
<dbReference type="OrthoDB" id="9808276at2"/>
<dbReference type="Proteomes" id="UP000248259">
    <property type="component" value="Unassembled WGS sequence"/>
</dbReference>
<organism evidence="2 3">
    <name type="scientific">Parazoarcus communis SWub3 = DSM 12120</name>
    <dbReference type="NCBI Taxonomy" id="1121029"/>
    <lineage>
        <taxon>Bacteria</taxon>
        <taxon>Pseudomonadati</taxon>
        <taxon>Pseudomonadota</taxon>
        <taxon>Betaproteobacteria</taxon>
        <taxon>Rhodocyclales</taxon>
        <taxon>Zoogloeaceae</taxon>
        <taxon>Parazoarcus</taxon>
    </lineage>
</organism>
<comment type="caution">
    <text evidence="2">The sequence shown here is derived from an EMBL/GenBank/DDBJ whole genome shotgun (WGS) entry which is preliminary data.</text>
</comment>
<evidence type="ECO:0000259" key="1">
    <source>
        <dbReference type="Pfam" id="PF01370"/>
    </source>
</evidence>
<dbReference type="Gene3D" id="3.40.50.720">
    <property type="entry name" value="NAD(P)-binding Rossmann-like Domain"/>
    <property type="match status" value="1"/>
</dbReference>
<feature type="domain" description="NAD-dependent epimerase/dehydratase" evidence="1">
    <location>
        <begin position="21"/>
        <end position="211"/>
    </location>
</feature>
<evidence type="ECO:0000313" key="3">
    <source>
        <dbReference type="Proteomes" id="UP000248259"/>
    </source>
</evidence>
<reference evidence="2 3" key="1">
    <citation type="submission" date="2018-06" db="EMBL/GenBank/DDBJ databases">
        <title>Azoarcus communis strain SWub3 genome.</title>
        <authorList>
            <person name="Zorraquino Salvo V."/>
            <person name="Toubiana D."/>
            <person name="Blumwald E."/>
        </authorList>
    </citation>
    <scope>NUCLEOTIDE SEQUENCE [LARGE SCALE GENOMIC DNA]</scope>
    <source>
        <strain evidence="2 3">SWub3</strain>
    </source>
</reference>
<dbReference type="GO" id="GO:0005737">
    <property type="term" value="C:cytoplasm"/>
    <property type="evidence" value="ECO:0007669"/>
    <property type="project" value="TreeGrafter"/>
</dbReference>
<proteinExistence type="predicted"/>
<protein>
    <submittedName>
        <fullName evidence="2">SDR family NAD(P)-dependent oxidoreductase</fullName>
    </submittedName>
</protein>
<dbReference type="CDD" id="cd05266">
    <property type="entry name" value="SDR_a4"/>
    <property type="match status" value="1"/>
</dbReference>
<keyword evidence="3" id="KW-1185">Reference proteome</keyword>
<dbReference type="InterPro" id="IPR051783">
    <property type="entry name" value="NAD(P)-dependent_oxidoreduct"/>
</dbReference>
<dbReference type="InterPro" id="IPR036291">
    <property type="entry name" value="NAD(P)-bd_dom_sf"/>
</dbReference>
<name>A0A323UT94_9RHOO</name>
<dbReference type="AlphaFoldDB" id="A0A323UT94"/>